<dbReference type="SUPFAM" id="SSF51735">
    <property type="entry name" value="NAD(P)-binding Rossmann-fold domains"/>
    <property type="match status" value="1"/>
</dbReference>
<gene>
    <name evidence="3" type="ORF">FHW18_005170</name>
</gene>
<dbReference type="GO" id="GO:0005524">
    <property type="term" value="F:ATP binding"/>
    <property type="evidence" value="ECO:0007669"/>
    <property type="project" value="InterPro"/>
</dbReference>
<dbReference type="InterPro" id="IPR036291">
    <property type="entry name" value="NAD(P)-bd_dom_sf"/>
</dbReference>
<dbReference type="PANTHER" id="PTHR42793:SF4">
    <property type="entry name" value="BLL6376 PROTEIN"/>
    <property type="match status" value="1"/>
</dbReference>
<dbReference type="Pfam" id="PF13549">
    <property type="entry name" value="ATP-grasp_5"/>
    <property type="match status" value="1"/>
</dbReference>
<organism evidence="3 4">
    <name type="scientific">Pigmentiphaga litoralis</name>
    <dbReference type="NCBI Taxonomy" id="516702"/>
    <lineage>
        <taxon>Bacteria</taxon>
        <taxon>Pseudomonadati</taxon>
        <taxon>Pseudomonadota</taxon>
        <taxon>Betaproteobacteria</taxon>
        <taxon>Burkholderiales</taxon>
        <taxon>Alcaligenaceae</taxon>
        <taxon>Pigmentiphaga</taxon>
    </lineage>
</organism>
<reference evidence="3 4" key="1">
    <citation type="submission" date="2020-07" db="EMBL/GenBank/DDBJ databases">
        <title>Genomic Encyclopedia of Type Strains, Phase IV (KMG-V): Genome sequencing to study the core and pangenomes of soil and plant-associated prokaryotes.</title>
        <authorList>
            <person name="Whitman W."/>
        </authorList>
    </citation>
    <scope>NUCLEOTIDE SEQUENCE [LARGE SCALE GENOMIC DNA]</scope>
    <source>
        <strain evidence="3 4">SAS40</strain>
    </source>
</reference>
<evidence type="ECO:0000313" key="3">
    <source>
        <dbReference type="EMBL" id="NYE85851.1"/>
    </source>
</evidence>
<dbReference type="InterPro" id="IPR032875">
    <property type="entry name" value="Succ_CoA_lig_flav_dom"/>
</dbReference>
<dbReference type="Gene3D" id="3.30.1490.20">
    <property type="entry name" value="ATP-grasp fold, A domain"/>
    <property type="match status" value="1"/>
</dbReference>
<dbReference type="EMBL" id="JACBYR010000003">
    <property type="protein sequence ID" value="NYE85851.1"/>
    <property type="molecule type" value="Genomic_DNA"/>
</dbReference>
<dbReference type="AlphaFoldDB" id="A0A7Y9IZJ0"/>
<evidence type="ECO:0000259" key="2">
    <source>
        <dbReference type="SMART" id="SM00881"/>
    </source>
</evidence>
<comment type="similarity">
    <text evidence="1">In the N-terminal section; belongs to the acetate CoA ligase alpha subunit family.</text>
</comment>
<dbReference type="InterPro" id="IPR016102">
    <property type="entry name" value="Succinyl-CoA_synth-like"/>
</dbReference>
<dbReference type="Gene3D" id="3.40.50.720">
    <property type="entry name" value="NAD(P)-binding Rossmann-like Domain"/>
    <property type="match status" value="1"/>
</dbReference>
<accession>A0A7Y9IZJ0</accession>
<comment type="caution">
    <text evidence="3">The sequence shown here is derived from an EMBL/GenBank/DDBJ whole genome shotgun (WGS) entry which is preliminary data.</text>
</comment>
<protein>
    <submittedName>
        <fullName evidence="3">Acyl-CoA synthetase (NDP forming)</fullName>
    </submittedName>
</protein>
<name>A0A7Y9IZJ0_9BURK</name>
<dbReference type="InterPro" id="IPR013815">
    <property type="entry name" value="ATP_grasp_subdomain_1"/>
</dbReference>
<feature type="domain" description="CoA-binding" evidence="2">
    <location>
        <begin position="17"/>
        <end position="112"/>
    </location>
</feature>
<dbReference type="Gene3D" id="3.30.470.20">
    <property type="entry name" value="ATP-grasp fold, B domain"/>
    <property type="match status" value="1"/>
</dbReference>
<sequence>MNADPAVSSFPSSLDGLLNPRTVAVIGASDDPLRIGGRPLAYMRSQGFTGALYPVNPNRASVQGLAAFPSIAALPETPDVAIVAVSAHLAPQAVADLGARGTRAAIVFSAGFAEMGDEGVLLERQLVSAARRGGVRLLGPNSLGVLNPRIGFYGSFTSVVEMGFPAAGRVAIASQSGAYGSHILGIARRNGIGISACVMTGNECDITLGDVIQSFVDDDATDVIAVYSEGIRDGAGLLCALDAARQARKPVVMMKVGTSTLGSAAAQSHTASIAGNDAVTDAVLADHGVVRATSTEHMLDVARLATRRIFPVNNALGVITVSGGAGVIVSDAADKVGLPMPAMPHAAQQRLKALIPFASPRNPVDCTAQFMNDLTVAGQFTRAVVEDGNYPSILGFFTYTVGADSIAEGLRVQLKAVRDAHPDRLLVLSILASPERVAQYEADGFPVFEDPARAVRAIDAMGRFGAAFARVPGRPAPRVPPLLLPARTPSEVEAKALLSTIGVAVVPEHLCTTPAAAVDAAQSLSFPVVMKIVSPDILHKSEMGGVLLGVSSADAVREGFALLMERASSAAPDARIDGVLVARQVSDGVECILGIQNDPVFGPVAMFGLGGIFVEVMQDVVLKKCPFGEDVAEQMIRSIRGAPLLLGARGKPPVDVRALAVMLSRLSVFAHQAGPRLRAVDLNPVFAMPEGQGAYAADAVIDVDGHVGGEDAADGLAGRAAAQPAPRS</sequence>
<dbReference type="Proteomes" id="UP000542125">
    <property type="component" value="Unassembled WGS sequence"/>
</dbReference>
<dbReference type="SUPFAM" id="SSF52210">
    <property type="entry name" value="Succinyl-CoA synthetase domains"/>
    <property type="match status" value="2"/>
</dbReference>
<proteinExistence type="inferred from homology"/>
<dbReference type="Pfam" id="PF13380">
    <property type="entry name" value="CoA_binding_2"/>
    <property type="match status" value="1"/>
</dbReference>
<evidence type="ECO:0000313" key="4">
    <source>
        <dbReference type="Proteomes" id="UP000542125"/>
    </source>
</evidence>
<dbReference type="RefSeq" id="WP_179590303.1">
    <property type="nucleotide sequence ID" value="NZ_JACBYR010000003.1"/>
</dbReference>
<dbReference type="InterPro" id="IPR003781">
    <property type="entry name" value="CoA-bd"/>
</dbReference>
<dbReference type="Pfam" id="PF13607">
    <property type="entry name" value="Succ_CoA_lig"/>
    <property type="match status" value="1"/>
</dbReference>
<dbReference type="SUPFAM" id="SSF56059">
    <property type="entry name" value="Glutathione synthetase ATP-binding domain-like"/>
    <property type="match status" value="1"/>
</dbReference>
<dbReference type="Gene3D" id="3.40.50.261">
    <property type="entry name" value="Succinyl-CoA synthetase domains"/>
    <property type="match status" value="2"/>
</dbReference>
<keyword evidence="4" id="KW-1185">Reference proteome</keyword>
<dbReference type="FunFam" id="3.30.1490.20:FF:000020">
    <property type="entry name" value="Protein lysine acetyltransferase"/>
    <property type="match status" value="1"/>
</dbReference>
<dbReference type="PANTHER" id="PTHR42793">
    <property type="entry name" value="COA BINDING DOMAIN CONTAINING PROTEIN"/>
    <property type="match status" value="1"/>
</dbReference>
<evidence type="ECO:0000256" key="1">
    <source>
        <dbReference type="ARBA" id="ARBA00060888"/>
    </source>
</evidence>
<dbReference type="SMART" id="SM00881">
    <property type="entry name" value="CoA_binding"/>
    <property type="match status" value="1"/>
</dbReference>